<accession>A0A0F9F1Z6</accession>
<protein>
    <submittedName>
        <fullName evidence="2">Uncharacterized protein</fullName>
    </submittedName>
</protein>
<organism evidence="2">
    <name type="scientific">marine sediment metagenome</name>
    <dbReference type="NCBI Taxonomy" id="412755"/>
    <lineage>
        <taxon>unclassified sequences</taxon>
        <taxon>metagenomes</taxon>
        <taxon>ecological metagenomes</taxon>
    </lineage>
</organism>
<keyword evidence="1" id="KW-0472">Membrane</keyword>
<keyword evidence="1" id="KW-0812">Transmembrane</keyword>
<name>A0A0F9F1Z6_9ZZZZ</name>
<feature type="transmembrane region" description="Helical" evidence="1">
    <location>
        <begin position="44"/>
        <end position="63"/>
    </location>
</feature>
<reference evidence="2" key="1">
    <citation type="journal article" date="2015" name="Nature">
        <title>Complex archaea that bridge the gap between prokaryotes and eukaryotes.</title>
        <authorList>
            <person name="Spang A."/>
            <person name="Saw J.H."/>
            <person name="Jorgensen S.L."/>
            <person name="Zaremba-Niedzwiedzka K."/>
            <person name="Martijn J."/>
            <person name="Lind A.E."/>
            <person name="van Eijk R."/>
            <person name="Schleper C."/>
            <person name="Guy L."/>
            <person name="Ettema T.J."/>
        </authorList>
    </citation>
    <scope>NUCLEOTIDE SEQUENCE</scope>
</reference>
<evidence type="ECO:0000256" key="1">
    <source>
        <dbReference type="SAM" id="Phobius"/>
    </source>
</evidence>
<keyword evidence="1" id="KW-1133">Transmembrane helix</keyword>
<comment type="caution">
    <text evidence="2">The sequence shown here is derived from an EMBL/GenBank/DDBJ whole genome shotgun (WGS) entry which is preliminary data.</text>
</comment>
<sequence length="71" mass="8030">MTASDVERDIGEIKANIHHNKKVIEQLQNDVRELRRSHDRSKGFWGGMMFAASALSAFIALLVKRIFFNGG</sequence>
<evidence type="ECO:0000313" key="2">
    <source>
        <dbReference type="EMBL" id="KKL45102.1"/>
    </source>
</evidence>
<dbReference type="EMBL" id="LAZR01034510">
    <property type="protein sequence ID" value="KKL45102.1"/>
    <property type="molecule type" value="Genomic_DNA"/>
</dbReference>
<gene>
    <name evidence="2" type="ORF">LCGC14_2359040</name>
</gene>
<dbReference type="AlphaFoldDB" id="A0A0F9F1Z6"/>
<proteinExistence type="predicted"/>